<feature type="non-terminal residue" evidence="4">
    <location>
        <position position="1"/>
    </location>
</feature>
<keyword evidence="5" id="KW-1185">Reference proteome</keyword>
<evidence type="ECO:0000256" key="1">
    <source>
        <dbReference type="ARBA" id="ARBA00022729"/>
    </source>
</evidence>
<comment type="caution">
    <text evidence="4">The sequence shown here is derived from an EMBL/GenBank/DDBJ whole genome shotgun (WGS) entry which is preliminary data.</text>
</comment>
<sequence>NDGDILHYTATISSAATDEMPNDNTFAFHQRVVNSFDPNDKTCLQGATIAQSQVGKYVHYMIRFENTGTFPAQNIVVKDMIDTNKFDINSLVPMKGSHNFATRINNNKVEFIFENINLPFDDANNDGFVAFKIKTKPTLVLGNTFSNSASIYFDYNFPIVTNTATTTIQTLSTQDFNFATYFMLYPNPVKDVLNIETKQTIEVSSINIYNQLGQLVLLVPNAQNVSKVDVSSLASGNYFIKINSDKGTSNTKFIKK</sequence>
<accession>A0A0A2MPR7</accession>
<proteinExistence type="predicted"/>
<gene>
    <name evidence="4" type="ORF">Q767_14630</name>
</gene>
<dbReference type="Pfam" id="PF24595">
    <property type="entry name" value="DUF7619"/>
    <property type="match status" value="1"/>
</dbReference>
<dbReference type="Pfam" id="PF18962">
    <property type="entry name" value="Por_Secre_tail"/>
    <property type="match status" value="1"/>
</dbReference>
<dbReference type="AlphaFoldDB" id="A0A0A2MPR7"/>
<dbReference type="InterPro" id="IPR055353">
    <property type="entry name" value="DUF7619"/>
</dbReference>
<dbReference type="STRING" id="1107311.Q767_14630"/>
<dbReference type="InterPro" id="IPR026444">
    <property type="entry name" value="Secre_tail"/>
</dbReference>
<name>A0A0A2MPR7_9FLAO</name>
<dbReference type="EMBL" id="JRLZ01000019">
    <property type="protein sequence ID" value="KGO93473.1"/>
    <property type="molecule type" value="Genomic_DNA"/>
</dbReference>
<reference evidence="4 5" key="2">
    <citation type="journal article" date="2015" name="Stand. Genomic Sci.">
        <title>High quality draft genomic sequence of Flavobacterium enshiense DK69(T) and comparison among Flavobacterium genomes.</title>
        <authorList>
            <person name="Zeng Z."/>
            <person name="Chen C."/>
            <person name="Du H."/>
            <person name="Wang G."/>
            <person name="Li M."/>
        </authorList>
    </citation>
    <scope>NUCLEOTIDE SEQUENCE [LARGE SCALE GENOMIC DNA]</scope>
    <source>
        <strain evidence="4 5">DK69</strain>
    </source>
</reference>
<evidence type="ECO:0000259" key="3">
    <source>
        <dbReference type="Pfam" id="PF24595"/>
    </source>
</evidence>
<dbReference type="RefSeq" id="WP_035630860.1">
    <property type="nucleotide sequence ID" value="NZ_JRLZ01000019.1"/>
</dbReference>
<dbReference type="NCBIfam" id="TIGR04183">
    <property type="entry name" value="Por_Secre_tail"/>
    <property type="match status" value="1"/>
</dbReference>
<dbReference type="PATRIC" id="fig|1107311.5.peg.1441"/>
<organism evidence="4 5">
    <name type="scientific">Flavobacterium enshiense DK69</name>
    <dbReference type="NCBI Taxonomy" id="1107311"/>
    <lineage>
        <taxon>Bacteria</taxon>
        <taxon>Pseudomonadati</taxon>
        <taxon>Bacteroidota</taxon>
        <taxon>Flavobacteriia</taxon>
        <taxon>Flavobacteriales</taxon>
        <taxon>Flavobacteriaceae</taxon>
        <taxon>Flavobacterium</taxon>
    </lineage>
</organism>
<feature type="domain" description="DUF7619" evidence="3">
    <location>
        <begin position="37"/>
        <end position="167"/>
    </location>
</feature>
<evidence type="ECO:0000259" key="2">
    <source>
        <dbReference type="Pfam" id="PF18962"/>
    </source>
</evidence>
<reference evidence="5" key="1">
    <citation type="submission" date="2013-09" db="EMBL/GenBank/DDBJ databases">
        <authorList>
            <person name="Zeng Z."/>
            <person name="Chen C."/>
        </authorList>
    </citation>
    <scope>NUCLEOTIDE SEQUENCE [LARGE SCALE GENOMIC DNA]</scope>
    <source>
        <strain evidence="5">DK69</strain>
    </source>
</reference>
<dbReference type="Proteomes" id="UP000030149">
    <property type="component" value="Unassembled WGS sequence"/>
</dbReference>
<protein>
    <submittedName>
        <fullName evidence="4">Internalin</fullName>
    </submittedName>
</protein>
<dbReference type="InterPro" id="IPR047589">
    <property type="entry name" value="DUF11_rpt"/>
</dbReference>
<dbReference type="NCBIfam" id="TIGR01451">
    <property type="entry name" value="B_ant_repeat"/>
    <property type="match status" value="1"/>
</dbReference>
<evidence type="ECO:0000313" key="5">
    <source>
        <dbReference type="Proteomes" id="UP000030149"/>
    </source>
</evidence>
<feature type="domain" description="Secretion system C-terminal sorting" evidence="2">
    <location>
        <begin position="184"/>
        <end position="254"/>
    </location>
</feature>
<dbReference type="eggNOG" id="COG4886">
    <property type="taxonomic scope" value="Bacteria"/>
</dbReference>
<evidence type="ECO:0000313" key="4">
    <source>
        <dbReference type="EMBL" id="KGO93473.1"/>
    </source>
</evidence>
<keyword evidence="1" id="KW-0732">Signal</keyword>